<dbReference type="Proteomes" id="UP000663864">
    <property type="component" value="Unassembled WGS sequence"/>
</dbReference>
<accession>A0A820AN96</accession>
<evidence type="ECO:0000313" key="1">
    <source>
        <dbReference type="EMBL" id="CAF1508890.1"/>
    </source>
</evidence>
<comment type="caution">
    <text evidence="2">The sequence shown here is derived from an EMBL/GenBank/DDBJ whole genome shotgun (WGS) entry which is preliminary data.</text>
</comment>
<feature type="non-terminal residue" evidence="2">
    <location>
        <position position="746"/>
    </location>
</feature>
<proteinExistence type="predicted"/>
<dbReference type="AlphaFoldDB" id="A0A820AN96"/>
<organism evidence="2 3">
    <name type="scientific">Rotaria sordida</name>
    <dbReference type="NCBI Taxonomy" id="392033"/>
    <lineage>
        <taxon>Eukaryota</taxon>
        <taxon>Metazoa</taxon>
        <taxon>Spiralia</taxon>
        <taxon>Gnathifera</taxon>
        <taxon>Rotifera</taxon>
        <taxon>Eurotatoria</taxon>
        <taxon>Bdelloidea</taxon>
        <taxon>Philodinida</taxon>
        <taxon>Philodinidae</taxon>
        <taxon>Rotaria</taxon>
    </lineage>
</organism>
<dbReference type="EMBL" id="CAJOBD010012938">
    <property type="protein sequence ID" value="CAF4185936.1"/>
    <property type="molecule type" value="Genomic_DNA"/>
</dbReference>
<dbReference type="SUPFAM" id="SSF51556">
    <property type="entry name" value="Metallo-dependent hydrolases"/>
    <property type="match status" value="1"/>
</dbReference>
<dbReference type="InterPro" id="IPR032466">
    <property type="entry name" value="Metal_Hydrolase"/>
</dbReference>
<evidence type="ECO:0000313" key="3">
    <source>
        <dbReference type="Proteomes" id="UP000663836"/>
    </source>
</evidence>
<name>A0A820AN96_9BILA</name>
<dbReference type="Gene3D" id="3.20.20.140">
    <property type="entry name" value="Metal-dependent hydrolases"/>
    <property type="match status" value="1"/>
</dbReference>
<gene>
    <name evidence="2" type="ORF">JBS370_LOCUS35764</name>
    <name evidence="1" type="ORF">ZHD862_LOCUS37817</name>
</gene>
<sequence>MATTNNELEYSYSDFFRILENQSQLYELHTHLLGMGNAGFWIDTILCDRKIMPTNDMFLEDRTLCRTLCRLIWKKNEKPDEESGFVNAEIATEFIEYLRKSNDIPCDTEMKRSNVECEIKQKFGDLSMTFWNLIKDVRFNKEQHHRGMNFRKNFSYDVVLTLSDLAKGLNVDMENGDDIAQMKIAEKLGIYLSEDTKSIEFNHWIIFNARKQLFEIVHGIQVKDLRQLITIDITSPNEAKKNARAHIVNAFSMCDAQGTPARHVDFHNFRGAFTPEFYPRRFALKDSIYSQRLDILATLIYHVLKRYQTCLPPVKYCEFSVGVGDLSSPWVFDVLRSFPARQNVTMSEKNQQVTNPGKDQHVIQSRKLIYKAIQEFSSFSQCVRDKSFPHLQVACRLSNNEDDILPSMPNVTYKFLAGFDRTNVQSSLLKKQTDALRLLNDAPHYAILLMRKEILDSENSIQESDLFKGKCEELKEKPESNIGKLEKLKEEANKIPWFYDWVVGIDLFADELGYPYCPFVTYPFITYIKDIRNAEENGQEIKTRKKYPHFGVRVHCGENVQYADNDTPAYRSFIAHMYIVFCCLRYLRYKLDYGIRIGHGIGFERILGESMSSSKHRKSSVLRAEMRHQARKLFENIAFEVNITSNEYLLGDSLRQGNIAQTHCLNALLNLKAPIILSTDDDGIWPIDKCSFVHPGHHSLTAEYCRAISSSIFTEPKDLELILENSKNFCFFDVNGHLPSKKYDLP</sequence>
<protein>
    <recommendedName>
        <fullName evidence="4">Adenosine deaminase</fullName>
    </recommendedName>
</protein>
<reference evidence="2" key="1">
    <citation type="submission" date="2021-02" db="EMBL/GenBank/DDBJ databases">
        <authorList>
            <person name="Nowell W R."/>
        </authorList>
    </citation>
    <scope>NUCLEOTIDE SEQUENCE</scope>
</reference>
<evidence type="ECO:0008006" key="4">
    <source>
        <dbReference type="Google" id="ProtNLM"/>
    </source>
</evidence>
<evidence type="ECO:0000313" key="2">
    <source>
        <dbReference type="EMBL" id="CAF4185936.1"/>
    </source>
</evidence>
<dbReference type="EMBL" id="CAJNOT010007606">
    <property type="protein sequence ID" value="CAF1508890.1"/>
    <property type="molecule type" value="Genomic_DNA"/>
</dbReference>
<dbReference type="Proteomes" id="UP000663836">
    <property type="component" value="Unassembled WGS sequence"/>
</dbReference>